<reference evidence="2" key="2">
    <citation type="submission" date="2015-01" db="EMBL/GenBank/DDBJ databases">
        <title>Evolutionary Origins and Diversification of the Mycorrhizal Mutualists.</title>
        <authorList>
            <consortium name="DOE Joint Genome Institute"/>
            <consortium name="Mycorrhizal Genomics Consortium"/>
            <person name="Kohler A."/>
            <person name="Kuo A."/>
            <person name="Nagy L.G."/>
            <person name="Floudas D."/>
            <person name="Copeland A."/>
            <person name="Barry K.W."/>
            <person name="Cichocki N."/>
            <person name="Veneault-Fourrey C."/>
            <person name="LaButti K."/>
            <person name="Lindquist E.A."/>
            <person name="Lipzen A."/>
            <person name="Lundell T."/>
            <person name="Morin E."/>
            <person name="Murat C."/>
            <person name="Riley R."/>
            <person name="Ohm R."/>
            <person name="Sun H."/>
            <person name="Tunlid A."/>
            <person name="Henrissat B."/>
            <person name="Grigoriev I.V."/>
            <person name="Hibbett D.S."/>
            <person name="Martin F."/>
        </authorList>
    </citation>
    <scope>NUCLEOTIDE SEQUENCE [LARGE SCALE GENOMIC DNA]</scope>
    <source>
        <strain evidence="2">MUT 4182</strain>
    </source>
</reference>
<organism evidence="1 2">
    <name type="scientific">Tulasnella calospora MUT 4182</name>
    <dbReference type="NCBI Taxonomy" id="1051891"/>
    <lineage>
        <taxon>Eukaryota</taxon>
        <taxon>Fungi</taxon>
        <taxon>Dikarya</taxon>
        <taxon>Basidiomycota</taxon>
        <taxon>Agaricomycotina</taxon>
        <taxon>Agaricomycetes</taxon>
        <taxon>Cantharellales</taxon>
        <taxon>Tulasnellaceae</taxon>
        <taxon>Tulasnella</taxon>
    </lineage>
</organism>
<accession>A0A0C3QDR5</accession>
<dbReference type="OrthoDB" id="10575497at2759"/>
<name>A0A0C3QDR5_9AGAM</name>
<reference evidence="1 2" key="1">
    <citation type="submission" date="2014-04" db="EMBL/GenBank/DDBJ databases">
        <authorList>
            <consortium name="DOE Joint Genome Institute"/>
            <person name="Kuo A."/>
            <person name="Girlanda M."/>
            <person name="Perotto S."/>
            <person name="Kohler A."/>
            <person name="Nagy L.G."/>
            <person name="Floudas D."/>
            <person name="Copeland A."/>
            <person name="Barry K.W."/>
            <person name="Cichocki N."/>
            <person name="Veneault-Fourrey C."/>
            <person name="LaButti K."/>
            <person name="Lindquist E.A."/>
            <person name="Lipzen A."/>
            <person name="Lundell T."/>
            <person name="Morin E."/>
            <person name="Murat C."/>
            <person name="Sun H."/>
            <person name="Tunlid A."/>
            <person name="Henrissat B."/>
            <person name="Grigoriev I.V."/>
            <person name="Hibbett D.S."/>
            <person name="Martin F."/>
            <person name="Nordberg H.P."/>
            <person name="Cantor M.N."/>
            <person name="Hua S.X."/>
        </authorList>
    </citation>
    <scope>NUCLEOTIDE SEQUENCE [LARGE SCALE GENOMIC DNA]</scope>
    <source>
        <strain evidence="1 2">MUT 4182</strain>
    </source>
</reference>
<dbReference type="AlphaFoldDB" id="A0A0C3QDR5"/>
<sequence>MSSSREDQLTAAKNVCLIHPTACEELLQHPVIWPRLLALTVGAIRTWRNKKTDQNRVAAEHFAVALYHLLLLQPLDYEKREQIKRMLPLEMFQLTQPGETWLANLGYILCGYDTLISVPFISLLVSFQFGATASSRIEPQDEKSLLLAAQAYKGENLDSSLAQALPVLPRLIFPFGDDPTGGSNTVPIYRLWLSAIRRNVYNWCQGRNGDIWRKSGFAKRVVSYLGHPAELVVTWEVADIMASLSGVSLVGRRKFLDEGAIDALITVSTQITKKMEIYSQWRLLIWLLLLWGSPDESPDIEWATDSILIALREFIPVRWPTDDVVQDRLQGFIEYLKERRSDAAIIAHQLDVAINRIYGSKYTWNYLIFQDVKPLASCSRSTFVEDGLP</sequence>
<evidence type="ECO:0000313" key="2">
    <source>
        <dbReference type="Proteomes" id="UP000054248"/>
    </source>
</evidence>
<dbReference type="HOGENOM" id="CLU_710165_0_0_1"/>
<protein>
    <submittedName>
        <fullName evidence="1">Uncharacterized protein</fullName>
    </submittedName>
</protein>
<keyword evidence="2" id="KW-1185">Reference proteome</keyword>
<proteinExistence type="predicted"/>
<dbReference type="EMBL" id="KN823095">
    <property type="protein sequence ID" value="KIO22984.1"/>
    <property type="molecule type" value="Genomic_DNA"/>
</dbReference>
<evidence type="ECO:0000313" key="1">
    <source>
        <dbReference type="EMBL" id="KIO22984.1"/>
    </source>
</evidence>
<gene>
    <name evidence="1" type="ORF">M407DRAFT_9653</name>
</gene>
<dbReference type="Proteomes" id="UP000054248">
    <property type="component" value="Unassembled WGS sequence"/>
</dbReference>